<dbReference type="Pfam" id="PF00582">
    <property type="entry name" value="Usp"/>
    <property type="match status" value="1"/>
</dbReference>
<keyword evidence="3" id="KW-1185">Reference proteome</keyword>
<reference evidence="2 3" key="1">
    <citation type="submission" date="2020-08" db="EMBL/GenBank/DDBJ databases">
        <title>Sphingobacterium sp. DN04309 isolated from aquaculture water.</title>
        <authorList>
            <person name="Zhang M."/>
        </authorList>
    </citation>
    <scope>NUCLEOTIDE SEQUENCE [LARGE SCALE GENOMIC DNA]</scope>
    <source>
        <strain evidence="2 3">DN04309</strain>
    </source>
</reference>
<dbReference type="Gene3D" id="3.40.50.620">
    <property type="entry name" value="HUPs"/>
    <property type="match status" value="1"/>
</dbReference>
<protein>
    <submittedName>
        <fullName evidence="2">Universal stress protein</fullName>
    </submittedName>
</protein>
<comment type="caution">
    <text evidence="2">The sequence shown here is derived from an EMBL/GenBank/DDBJ whole genome shotgun (WGS) entry which is preliminary data.</text>
</comment>
<evidence type="ECO:0000259" key="1">
    <source>
        <dbReference type="Pfam" id="PF00582"/>
    </source>
</evidence>
<name>A0ABR7YBX5_9SPHI</name>
<dbReference type="SUPFAM" id="SSF52402">
    <property type="entry name" value="Adenine nucleotide alpha hydrolases-like"/>
    <property type="match status" value="1"/>
</dbReference>
<dbReference type="Proteomes" id="UP000651271">
    <property type="component" value="Unassembled WGS sequence"/>
</dbReference>
<evidence type="ECO:0000313" key="3">
    <source>
        <dbReference type="Proteomes" id="UP000651271"/>
    </source>
</evidence>
<dbReference type="EMBL" id="JACOIJ010000005">
    <property type="protein sequence ID" value="MBD1428823.1"/>
    <property type="molecule type" value="Genomic_DNA"/>
</dbReference>
<feature type="domain" description="UspA" evidence="1">
    <location>
        <begin position="1"/>
        <end position="63"/>
    </location>
</feature>
<accession>A0ABR7YBX5</accession>
<dbReference type="InterPro" id="IPR014729">
    <property type="entry name" value="Rossmann-like_a/b/a_fold"/>
</dbReference>
<sequence length="70" mass="7896">MRRTLLVPTDFSNNAFVATTYTLGLAKLLNADVHIIHAYRPLYSVFQRQLANETEAQRAGSKRKSGGRIF</sequence>
<proteinExistence type="predicted"/>
<organism evidence="2 3">
    <name type="scientific">Sphingobacterium litopenaei</name>
    <dbReference type="NCBI Taxonomy" id="2763500"/>
    <lineage>
        <taxon>Bacteria</taxon>
        <taxon>Pseudomonadati</taxon>
        <taxon>Bacteroidota</taxon>
        <taxon>Sphingobacteriia</taxon>
        <taxon>Sphingobacteriales</taxon>
        <taxon>Sphingobacteriaceae</taxon>
        <taxon>Sphingobacterium</taxon>
    </lineage>
</organism>
<evidence type="ECO:0000313" key="2">
    <source>
        <dbReference type="EMBL" id="MBD1428823.1"/>
    </source>
</evidence>
<gene>
    <name evidence="2" type="ORF">H8B04_04430</name>
</gene>
<dbReference type="RefSeq" id="WP_190301581.1">
    <property type="nucleotide sequence ID" value="NZ_JACOIJ010000005.1"/>
</dbReference>
<dbReference type="InterPro" id="IPR006016">
    <property type="entry name" value="UspA"/>
</dbReference>